<gene>
    <name evidence="2" type="ORF">IC621_24425</name>
</gene>
<evidence type="ECO:0000313" key="2">
    <source>
        <dbReference type="EMBL" id="MBD1383336.1"/>
    </source>
</evidence>
<proteinExistence type="predicted"/>
<dbReference type="EMBL" id="JACXAI010000051">
    <property type="protein sequence ID" value="MBD1383336.1"/>
    <property type="molecule type" value="Genomic_DNA"/>
</dbReference>
<dbReference type="Proteomes" id="UP000626844">
    <property type="component" value="Unassembled WGS sequence"/>
</dbReference>
<reference evidence="2" key="1">
    <citation type="submission" date="2020-09" db="EMBL/GenBank/DDBJ databases">
        <title>A novel bacterium of genus Bacillus, isolated from South China Sea.</title>
        <authorList>
            <person name="Huang H."/>
            <person name="Mo K."/>
            <person name="Hu Y."/>
        </authorList>
    </citation>
    <scope>NUCLEOTIDE SEQUENCE</scope>
    <source>
        <strain evidence="2">IB182487</strain>
    </source>
</reference>
<sequence>MGKAVLDNKLSMDSFIPGHQYNSRFKTEVNNGGICDKHLGMQSSNYRRKRQEGGNK</sequence>
<dbReference type="RefSeq" id="WP_191162408.1">
    <property type="nucleotide sequence ID" value="NZ_JACXAI010000051.1"/>
</dbReference>
<feature type="region of interest" description="Disordered" evidence="1">
    <location>
        <begin position="34"/>
        <end position="56"/>
    </location>
</feature>
<organism evidence="2 3">
    <name type="scientific">Metabacillus arenae</name>
    <dbReference type="NCBI Taxonomy" id="2771434"/>
    <lineage>
        <taxon>Bacteria</taxon>
        <taxon>Bacillati</taxon>
        <taxon>Bacillota</taxon>
        <taxon>Bacilli</taxon>
        <taxon>Bacillales</taxon>
        <taxon>Bacillaceae</taxon>
        <taxon>Metabacillus</taxon>
    </lineage>
</organism>
<dbReference type="AlphaFoldDB" id="A0A926NL23"/>
<accession>A0A926NL23</accession>
<evidence type="ECO:0000256" key="1">
    <source>
        <dbReference type="SAM" id="MobiDB-lite"/>
    </source>
</evidence>
<protein>
    <submittedName>
        <fullName evidence="2">Uncharacterized protein</fullName>
    </submittedName>
</protein>
<name>A0A926NL23_9BACI</name>
<comment type="caution">
    <text evidence="2">The sequence shown here is derived from an EMBL/GenBank/DDBJ whole genome shotgun (WGS) entry which is preliminary data.</text>
</comment>
<evidence type="ECO:0000313" key="3">
    <source>
        <dbReference type="Proteomes" id="UP000626844"/>
    </source>
</evidence>
<keyword evidence="3" id="KW-1185">Reference proteome</keyword>